<dbReference type="PANTHER" id="PTHR33307:SF6">
    <property type="entry name" value="ALPHA-RHAMNOSIDASE (EUROFUNG)-RELATED"/>
    <property type="match status" value="1"/>
</dbReference>
<feature type="domain" description="Alpha-L-rhamnosidase concanavalin-like" evidence="4">
    <location>
        <begin position="325"/>
        <end position="420"/>
    </location>
</feature>
<evidence type="ECO:0000259" key="7">
    <source>
        <dbReference type="Pfam" id="PF17390"/>
    </source>
</evidence>
<evidence type="ECO:0000256" key="1">
    <source>
        <dbReference type="ARBA" id="ARBA00001445"/>
    </source>
</evidence>
<reference evidence="8 9" key="1">
    <citation type="submission" date="2018-07" db="EMBL/GenBank/DDBJ databases">
        <title>Genomic Encyclopedia of Type Strains, Phase III (KMG-III): the genomes of soil and plant-associated and newly described type strains.</title>
        <authorList>
            <person name="Whitman W."/>
        </authorList>
    </citation>
    <scope>NUCLEOTIDE SEQUENCE [LARGE SCALE GENOMIC DNA]</scope>
    <source>
        <strain evidence="8 9">CECT 7287</strain>
    </source>
</reference>
<comment type="caution">
    <text evidence="8">The sequence shown here is derived from an EMBL/GenBank/DDBJ whole genome shotgun (WGS) entry which is preliminary data.</text>
</comment>
<dbReference type="SUPFAM" id="SSF48208">
    <property type="entry name" value="Six-hairpin glycosidases"/>
    <property type="match status" value="1"/>
</dbReference>
<gene>
    <name evidence="8" type="ORF">DFP98_14815</name>
</gene>
<dbReference type="Pfam" id="PF17389">
    <property type="entry name" value="Bac_rhamnosid6H"/>
    <property type="match status" value="1"/>
</dbReference>
<comment type="catalytic activity">
    <reaction evidence="1">
        <text>Hydrolysis of terminal non-reducing alpha-L-rhamnose residues in alpha-L-rhamnosides.</text>
        <dbReference type="EC" id="3.2.1.40"/>
    </reaction>
</comment>
<dbReference type="InterPro" id="IPR035398">
    <property type="entry name" value="Bac_rhamnosid_C"/>
</dbReference>
<accession>A0A3D9HYG2</accession>
<dbReference type="Pfam" id="PF17390">
    <property type="entry name" value="Bac_rhamnosid_C"/>
    <property type="match status" value="1"/>
</dbReference>
<evidence type="ECO:0000256" key="3">
    <source>
        <dbReference type="ARBA" id="ARBA00022801"/>
    </source>
</evidence>
<name>A0A3D9HYG2_9BACL</name>
<evidence type="ECO:0000259" key="4">
    <source>
        <dbReference type="Pfam" id="PF05592"/>
    </source>
</evidence>
<evidence type="ECO:0000313" key="9">
    <source>
        <dbReference type="Proteomes" id="UP000256977"/>
    </source>
</evidence>
<dbReference type="PANTHER" id="PTHR33307">
    <property type="entry name" value="ALPHA-RHAMNOSIDASE (EUROFUNG)"/>
    <property type="match status" value="1"/>
</dbReference>
<evidence type="ECO:0000259" key="6">
    <source>
        <dbReference type="Pfam" id="PF17389"/>
    </source>
</evidence>
<dbReference type="EMBL" id="QRDZ01000048">
    <property type="protein sequence ID" value="RED54544.1"/>
    <property type="molecule type" value="Genomic_DNA"/>
</dbReference>
<evidence type="ECO:0000313" key="8">
    <source>
        <dbReference type="EMBL" id="RED54544.1"/>
    </source>
</evidence>
<dbReference type="InterPro" id="IPR035396">
    <property type="entry name" value="Bac_rhamnosid6H"/>
</dbReference>
<dbReference type="InterPro" id="IPR012341">
    <property type="entry name" value="6hp_glycosidase-like_sf"/>
</dbReference>
<dbReference type="InterPro" id="IPR013783">
    <property type="entry name" value="Ig-like_fold"/>
</dbReference>
<protein>
    <recommendedName>
        <fullName evidence="2">alpha-L-rhamnosidase</fullName>
        <ecNumber evidence="2">3.2.1.40</ecNumber>
    </recommendedName>
</protein>
<evidence type="ECO:0000259" key="5">
    <source>
        <dbReference type="Pfam" id="PF08531"/>
    </source>
</evidence>
<dbReference type="AlphaFoldDB" id="A0A3D9HYG2"/>
<dbReference type="Pfam" id="PF08531">
    <property type="entry name" value="Bac_rhamnosid_N"/>
    <property type="match status" value="1"/>
</dbReference>
<dbReference type="GO" id="GO:0005975">
    <property type="term" value="P:carbohydrate metabolic process"/>
    <property type="evidence" value="ECO:0007669"/>
    <property type="project" value="InterPro"/>
</dbReference>
<evidence type="ECO:0000256" key="2">
    <source>
        <dbReference type="ARBA" id="ARBA00012652"/>
    </source>
</evidence>
<dbReference type="InterPro" id="IPR013737">
    <property type="entry name" value="Bac_rhamnosid_N"/>
</dbReference>
<feature type="domain" description="Alpha-L-rhamnosidase six-hairpin glycosidase" evidence="6">
    <location>
        <begin position="431"/>
        <end position="765"/>
    </location>
</feature>
<dbReference type="InterPro" id="IPR016007">
    <property type="entry name" value="Alpha_rhamnosid"/>
</dbReference>
<keyword evidence="3" id="KW-0378">Hydrolase</keyword>
<dbReference type="Gene3D" id="1.50.10.10">
    <property type="match status" value="1"/>
</dbReference>
<dbReference type="Pfam" id="PF25788">
    <property type="entry name" value="Ig_Rha78A_N"/>
    <property type="match status" value="1"/>
</dbReference>
<keyword evidence="9" id="KW-1185">Reference proteome</keyword>
<feature type="domain" description="Alpha-L-rhamnosidase C-terminal" evidence="7">
    <location>
        <begin position="767"/>
        <end position="840"/>
    </location>
</feature>
<sequence length="875" mass="99415">MIKVSSLTTEYAMNPLGTDKSNPRLGWINESMQRGQRQTAYRILVSAIAQNLDSEIGEVWDSGKCASDRCVSIDYSGEKLQSATRYYWKVCVWDEKDRISTWSPIAWWETGFLHTEDWSGVWLSSDSEHAPLFRSEFQVDKLLKQARLYISAAGYCEAYLNGSKVGDYKLEPAFTVYNKRNLYHVYDVGAQLVAGKNCVGVELGRGFYGLQTPNVWNWHRVKWNDNPRFIAQLVIQYIDGTVLLVKTDDRWELIGEGPTISDSIFAGEQYDARKCRTNWSKAGFNAAETIKPKVVPAPSRRLETQSMPPIRVVGQVDAAKMTVLGEGHYVFDMGDTIAGWVETNIQGGGSGQSVSFIYGEKLDETGRVDNRQTAIEAEIQTDHYIKSSERAEKWEPKFSYKGFRYVEIIGQGIRLSLSDVVGKRVHTDLRSTGHFQCSNILFNWIHEATRKTLLNNFHGIITDTPKYEKNGWLGDAQLIAETAAFQFDMALFWEKWLIDMRDSQRDDGYIPVMIPDSGWGDFHAPEWSSAYVLIAWRLYWYYDDVQVLREHYGNLKRYVEYEIALLDRGMSSSDLGDWLAPGYPEGRSPEGGQLTSSFHLHLVLRTMTDIAGILGFSMDSERYGKLAEETAEAINRDCLDLENGLYYTNKATGYRQTSNILPLALSVVPSNVERVVENCLLHDIERRSNGHADVGIIGHKYFYPTLTRLGYGEAAYRAATQLTYPSIGLWFQQEATALWEYWDVNTRSRNHYMFGTIVQWFYEYIAGIRQTAAGWSEMEVKPYPLGDLTSAEATLDTVKGIIHVAWTRTVDISFKLTVHVPVQSRARVHVPVLPAGQITENGLPADQASGIRYIKDENGYRVYEIEAGRYAFASR</sequence>
<dbReference type="Pfam" id="PF05592">
    <property type="entry name" value="Bac_rhamnosid"/>
    <property type="match status" value="1"/>
</dbReference>
<dbReference type="EC" id="3.2.1.40" evidence="2"/>
<feature type="domain" description="Bacterial alpha-L-rhamnosidase N-terminal" evidence="5">
    <location>
        <begin position="143"/>
        <end position="313"/>
    </location>
</feature>
<dbReference type="Gene3D" id="2.60.420.10">
    <property type="entry name" value="Maltose phosphorylase, domain 3"/>
    <property type="match status" value="1"/>
</dbReference>
<proteinExistence type="predicted"/>
<dbReference type="Proteomes" id="UP000256977">
    <property type="component" value="Unassembled WGS sequence"/>
</dbReference>
<dbReference type="Gene3D" id="2.60.120.260">
    <property type="entry name" value="Galactose-binding domain-like"/>
    <property type="match status" value="2"/>
</dbReference>
<dbReference type="InterPro" id="IPR008902">
    <property type="entry name" value="Rhamnosid_concanavalin"/>
</dbReference>
<dbReference type="InterPro" id="IPR008928">
    <property type="entry name" value="6-hairpin_glycosidase_sf"/>
</dbReference>
<dbReference type="Gene3D" id="2.60.40.10">
    <property type="entry name" value="Immunoglobulins"/>
    <property type="match status" value="1"/>
</dbReference>
<organism evidence="8 9">
    <name type="scientific">Cohnella phaseoli</name>
    <dbReference type="NCBI Taxonomy" id="456490"/>
    <lineage>
        <taxon>Bacteria</taxon>
        <taxon>Bacillati</taxon>
        <taxon>Bacillota</taxon>
        <taxon>Bacilli</taxon>
        <taxon>Bacillales</taxon>
        <taxon>Paenibacillaceae</taxon>
        <taxon>Cohnella</taxon>
    </lineage>
</organism>
<dbReference type="GO" id="GO:0030596">
    <property type="term" value="F:alpha-L-rhamnosidase activity"/>
    <property type="evidence" value="ECO:0007669"/>
    <property type="project" value="UniProtKB-EC"/>
</dbReference>
<dbReference type="PIRSF" id="PIRSF010631">
    <property type="entry name" value="A-rhamnsds"/>
    <property type="match status" value="1"/>
</dbReference>